<sequence length="499" mass="52440">MDKLSIAPGAAVAAAATAAAAAATVTSRNHPEVKYTRPPPSSSFSIENLIAVKRSRRPDSAEDRTGSVSPVIDPVEDDERRSVSPEAPEVSTQHHHDQEQQQQQQQQQQQYLAAAAAAAAAGYSAAMLSFSGTFPPLYHPWTVGLPVGYLSQAANEKLSLLFHQHSAAAADKSSTPSADGGHPPQPATTGAGGRSGTRSGDKFPTTDELLAKVYHGAGYGPYGYVGPPEPHQPLATGVATDSAADYLRSNLGQMEARGVGSTQHQQPPFITSSSNNSDSRTDSSPHRRLTPAVPLTVDADTPRDDRLMAEDDSGAACADGADSADGSAYSDDISLSLSPSGCGGKNPDLGDSDSEGCSDDDGTGDTGSKRIGSGSGNESSKSRRRRTAFTSEQLLELEREFHAKKYLSLTERSQIATSLKLSEVQSGTKIVVPIPVHVNRFAIRSQHQQMEKMNLIGPKAELRKADLGIESGGFERFSSANRVLASKHPPVGPPSGAIP</sequence>
<keyword evidence="6" id="KW-1185">Reference proteome</keyword>
<dbReference type="GO" id="GO:0000977">
    <property type="term" value="F:RNA polymerase II transcription regulatory region sequence-specific DNA binding"/>
    <property type="evidence" value="ECO:0007669"/>
    <property type="project" value="TreeGrafter"/>
</dbReference>
<dbReference type="SUPFAM" id="SSF46689">
    <property type="entry name" value="Homeodomain-like"/>
    <property type="match status" value="1"/>
</dbReference>
<dbReference type="InterPro" id="IPR009057">
    <property type="entry name" value="Homeodomain-like_sf"/>
</dbReference>
<dbReference type="PROSITE" id="PS50071">
    <property type="entry name" value="HOMEOBOX_2"/>
    <property type="match status" value="1"/>
</dbReference>
<feature type="region of interest" description="Disordered" evidence="4">
    <location>
        <begin position="256"/>
        <end position="388"/>
    </location>
</feature>
<feature type="DNA-binding region" description="Homeobox" evidence="2">
    <location>
        <begin position="382"/>
        <end position="426"/>
    </location>
</feature>
<evidence type="ECO:0000313" key="5">
    <source>
        <dbReference type="EnsemblMetazoa" id="AALB004916-PA"/>
    </source>
</evidence>
<dbReference type="InterPro" id="IPR042982">
    <property type="entry name" value="GBX-1/2"/>
</dbReference>
<organism evidence="5 6">
    <name type="scientific">Anopheles albimanus</name>
    <name type="common">New world malaria mosquito</name>
    <dbReference type="NCBI Taxonomy" id="7167"/>
    <lineage>
        <taxon>Eukaryota</taxon>
        <taxon>Metazoa</taxon>
        <taxon>Ecdysozoa</taxon>
        <taxon>Arthropoda</taxon>
        <taxon>Hexapoda</taxon>
        <taxon>Insecta</taxon>
        <taxon>Pterygota</taxon>
        <taxon>Neoptera</taxon>
        <taxon>Endopterygota</taxon>
        <taxon>Diptera</taxon>
        <taxon>Nematocera</taxon>
        <taxon>Culicoidea</taxon>
        <taxon>Culicidae</taxon>
        <taxon>Anophelinae</taxon>
        <taxon>Anopheles</taxon>
    </lineage>
</organism>
<feature type="compositionally biased region" description="Polar residues" evidence="4">
    <location>
        <begin position="260"/>
        <end position="270"/>
    </location>
</feature>
<feature type="compositionally biased region" description="Basic and acidic residues" evidence="4">
    <location>
        <begin position="300"/>
        <end position="309"/>
    </location>
</feature>
<dbReference type="Pfam" id="PF00046">
    <property type="entry name" value="Homeodomain"/>
    <property type="match status" value="1"/>
</dbReference>
<keyword evidence="2 3" id="KW-0371">Homeobox</keyword>
<feature type="region of interest" description="Disordered" evidence="4">
    <location>
        <begin position="169"/>
        <end position="204"/>
    </location>
</feature>
<dbReference type="Proteomes" id="UP000069272">
    <property type="component" value="Chromosome 3L"/>
</dbReference>
<evidence type="ECO:0000313" key="6">
    <source>
        <dbReference type="Proteomes" id="UP000069272"/>
    </source>
</evidence>
<dbReference type="InterPro" id="IPR001356">
    <property type="entry name" value="HD"/>
</dbReference>
<dbReference type="VEuPathDB" id="VectorBase:AALB004916"/>
<dbReference type="PANTHER" id="PTHR24334">
    <property type="entry name" value="HOMEOBOX PROTEIN GBX"/>
    <property type="match status" value="1"/>
</dbReference>
<comment type="subcellular location">
    <subcellularLocation>
        <location evidence="1 2 3">Nucleus</location>
    </subcellularLocation>
</comment>
<feature type="compositionally biased region" description="Acidic residues" evidence="4">
    <location>
        <begin position="350"/>
        <end position="363"/>
    </location>
</feature>
<keyword evidence="2 3" id="KW-0238">DNA-binding</keyword>
<dbReference type="AlphaFoldDB" id="A0A182FEH5"/>
<dbReference type="GO" id="GO:0000981">
    <property type="term" value="F:DNA-binding transcription factor activity, RNA polymerase II-specific"/>
    <property type="evidence" value="ECO:0007669"/>
    <property type="project" value="TreeGrafter"/>
</dbReference>
<reference evidence="5 6" key="1">
    <citation type="journal article" date="2017" name="G3 (Bethesda)">
        <title>The Physical Genome Mapping of Anopheles albimanus Corrected Scaffold Misassemblies and Identified Interarm Rearrangements in Genus Anopheles.</title>
        <authorList>
            <person name="Artemov G.N."/>
            <person name="Peery A.N."/>
            <person name="Jiang X."/>
            <person name="Tu Z."/>
            <person name="Stegniy V.N."/>
            <person name="Sharakhova M.V."/>
            <person name="Sharakhov I.V."/>
        </authorList>
    </citation>
    <scope>NUCLEOTIDE SEQUENCE [LARGE SCALE GENOMIC DNA]</scope>
    <source>
        <strain evidence="5 6">ALBI9_A</strain>
    </source>
</reference>
<proteinExistence type="predicted"/>
<dbReference type="SMART" id="SM00389">
    <property type="entry name" value="HOX"/>
    <property type="match status" value="1"/>
</dbReference>
<evidence type="ECO:0000256" key="1">
    <source>
        <dbReference type="ARBA" id="ARBA00004123"/>
    </source>
</evidence>
<protein>
    <submittedName>
        <fullName evidence="5">Uncharacterized protein</fullName>
    </submittedName>
</protein>
<dbReference type="CDD" id="cd00086">
    <property type="entry name" value="homeodomain"/>
    <property type="match status" value="1"/>
</dbReference>
<dbReference type="GO" id="GO:0005634">
    <property type="term" value="C:nucleus"/>
    <property type="evidence" value="ECO:0007669"/>
    <property type="project" value="UniProtKB-SubCell"/>
</dbReference>
<evidence type="ECO:0000256" key="3">
    <source>
        <dbReference type="RuleBase" id="RU000682"/>
    </source>
</evidence>
<accession>A0A182FEH5</accession>
<reference evidence="5" key="2">
    <citation type="submission" date="2022-08" db="UniProtKB">
        <authorList>
            <consortium name="EnsemblMetazoa"/>
        </authorList>
    </citation>
    <scope>IDENTIFICATION</scope>
    <source>
        <strain evidence="5">STECLA/ALBI9_A</strain>
    </source>
</reference>
<evidence type="ECO:0000256" key="4">
    <source>
        <dbReference type="SAM" id="MobiDB-lite"/>
    </source>
</evidence>
<dbReference type="VEuPathDB" id="VectorBase:AALB20_034539"/>
<feature type="compositionally biased region" description="Low complexity" evidence="4">
    <location>
        <begin position="314"/>
        <end position="332"/>
    </location>
</feature>
<dbReference type="EnsemblMetazoa" id="AALB004916-RA">
    <property type="protein sequence ID" value="AALB004916-PA"/>
    <property type="gene ID" value="AALB004916"/>
</dbReference>
<dbReference type="PANTHER" id="PTHR24334:SF0">
    <property type="entry name" value="HOMEOBOX PROTEIN UNPLUGGED"/>
    <property type="match status" value="1"/>
</dbReference>
<keyword evidence="2 3" id="KW-0539">Nucleus</keyword>
<feature type="region of interest" description="Disordered" evidence="4">
    <location>
        <begin position="24"/>
        <end position="108"/>
    </location>
</feature>
<dbReference type="Gene3D" id="1.10.10.60">
    <property type="entry name" value="Homeodomain-like"/>
    <property type="match status" value="1"/>
</dbReference>
<name>A0A182FEH5_ANOAL</name>
<dbReference type="STRING" id="7167.A0A182FEH5"/>
<dbReference type="GO" id="GO:0051960">
    <property type="term" value="P:regulation of nervous system development"/>
    <property type="evidence" value="ECO:0007669"/>
    <property type="project" value="TreeGrafter"/>
</dbReference>
<evidence type="ECO:0000256" key="2">
    <source>
        <dbReference type="PROSITE-ProRule" id="PRU00108"/>
    </source>
</evidence>